<dbReference type="OrthoDB" id="9776053at2"/>
<keyword evidence="7" id="KW-1185">Reference proteome</keyword>
<dbReference type="PANTHER" id="PTHR47870">
    <property type="entry name" value="CYTOCHROME C-TYPE BIOGENESIS PROTEIN CCMH"/>
    <property type="match status" value="1"/>
</dbReference>
<dbReference type="InterPro" id="IPR056413">
    <property type="entry name" value="TPR_CcmH_CycH"/>
</dbReference>
<proteinExistence type="predicted"/>
<dbReference type="RefSeq" id="WP_066105831.1">
    <property type="nucleotide sequence ID" value="NZ_JTJL01000012.1"/>
</dbReference>
<dbReference type="EMBL" id="JTJL01000012">
    <property type="protein sequence ID" value="OBW95400.1"/>
    <property type="molecule type" value="Genomic_DNA"/>
</dbReference>
<dbReference type="SUPFAM" id="SSF48452">
    <property type="entry name" value="TPR-like"/>
    <property type="match status" value="1"/>
</dbReference>
<keyword evidence="4" id="KW-0472">Membrane</keyword>
<evidence type="ECO:0000256" key="3">
    <source>
        <dbReference type="PROSITE-ProRule" id="PRU00339"/>
    </source>
</evidence>
<dbReference type="Proteomes" id="UP000092649">
    <property type="component" value="Unassembled WGS sequence"/>
</dbReference>
<dbReference type="AlphaFoldDB" id="A0A1A7P0P9"/>
<organism evidence="6 7">
    <name type="scientific">Gallibacterium salpingitidis</name>
    <dbReference type="NCBI Taxonomy" id="505341"/>
    <lineage>
        <taxon>Bacteria</taxon>
        <taxon>Pseudomonadati</taxon>
        <taxon>Pseudomonadota</taxon>
        <taxon>Gammaproteobacteria</taxon>
        <taxon>Pasteurellales</taxon>
        <taxon>Pasteurellaceae</taxon>
        <taxon>Gallibacterium</taxon>
    </lineage>
</organism>
<comment type="caution">
    <text evidence="6">The sequence shown here is derived from an EMBL/GenBank/DDBJ whole genome shotgun (WGS) entry which is preliminary data.</text>
</comment>
<feature type="repeat" description="TPR" evidence="3">
    <location>
        <begin position="147"/>
        <end position="180"/>
    </location>
</feature>
<keyword evidence="2 3" id="KW-0802">TPR repeat</keyword>
<sequence>MNNMIFFVGITIYCVLILAILYFYKPTTREDLNNKKLNQQLLNQQLAQGKKQQNIILINETAYRFMQEQQNSAKNPLLYAKTIAISFALLLILLVFGYYFTTERFSQLQQQQQITSQHINQTDNNKNPNEEMIIAVQNKIRTNPNNGENWYELGLAYAQNNEFDNAIESYSRATILLGRKSYILGAAATALYYKSNQTITQQVQQWLDEALELDPQDTAALLLLANDAFNQQHFSQAIDLWQKILDSQRKVDRKLLIKMMNIAEEKARVQ</sequence>
<evidence type="ECO:0000256" key="4">
    <source>
        <dbReference type="SAM" id="Phobius"/>
    </source>
</evidence>
<dbReference type="InterPro" id="IPR011990">
    <property type="entry name" value="TPR-like_helical_dom_sf"/>
</dbReference>
<feature type="transmembrane region" description="Helical" evidence="4">
    <location>
        <begin position="78"/>
        <end position="100"/>
    </location>
</feature>
<dbReference type="Pfam" id="PF23914">
    <property type="entry name" value="TPR_CcmH_CycH"/>
    <property type="match status" value="1"/>
</dbReference>
<dbReference type="PROSITE" id="PS50005">
    <property type="entry name" value="TPR"/>
    <property type="match status" value="1"/>
</dbReference>
<dbReference type="InterPro" id="IPR019734">
    <property type="entry name" value="TPR_rpt"/>
</dbReference>
<keyword evidence="1" id="KW-0677">Repeat</keyword>
<keyword evidence="4" id="KW-0812">Transmembrane</keyword>
<feature type="transmembrane region" description="Helical" evidence="4">
    <location>
        <begin position="6"/>
        <end position="24"/>
    </location>
</feature>
<evidence type="ECO:0000313" key="7">
    <source>
        <dbReference type="Proteomes" id="UP000092649"/>
    </source>
</evidence>
<dbReference type="SMART" id="SM00028">
    <property type="entry name" value="TPR"/>
    <property type="match status" value="2"/>
</dbReference>
<evidence type="ECO:0000313" key="6">
    <source>
        <dbReference type="EMBL" id="OBW95400.1"/>
    </source>
</evidence>
<evidence type="ECO:0000256" key="1">
    <source>
        <dbReference type="ARBA" id="ARBA00022737"/>
    </source>
</evidence>
<dbReference type="GO" id="GO:0005886">
    <property type="term" value="C:plasma membrane"/>
    <property type="evidence" value="ECO:0007669"/>
    <property type="project" value="TreeGrafter"/>
</dbReference>
<protein>
    <submittedName>
        <fullName evidence="6">Nitrite reductase</fullName>
    </submittedName>
</protein>
<dbReference type="Gene3D" id="1.25.40.10">
    <property type="entry name" value="Tetratricopeptide repeat domain"/>
    <property type="match status" value="1"/>
</dbReference>
<dbReference type="InterPro" id="IPR051263">
    <property type="entry name" value="C-type_cytochrome_biogenesis"/>
</dbReference>
<dbReference type="PANTHER" id="PTHR47870:SF2">
    <property type="entry name" value="FORMATE-DEPENDENT NITRITE REDUCTASE COMPLEX SUBUNIT NRFF"/>
    <property type="match status" value="1"/>
</dbReference>
<name>A0A1A7P0P9_9PAST</name>
<gene>
    <name evidence="6" type="ORF">QS62_03260</name>
</gene>
<evidence type="ECO:0000256" key="2">
    <source>
        <dbReference type="ARBA" id="ARBA00022803"/>
    </source>
</evidence>
<reference evidence="6 7" key="1">
    <citation type="submission" date="2014-11" db="EMBL/GenBank/DDBJ databases">
        <title>Pan-genome of Gallibacterium spp.</title>
        <authorList>
            <person name="Kudirkiene E."/>
            <person name="Bojesen A.M."/>
        </authorList>
    </citation>
    <scope>NUCLEOTIDE SEQUENCE [LARGE SCALE GENOMIC DNA]</scope>
    <source>
        <strain evidence="6 7">F150</strain>
    </source>
</reference>
<feature type="domain" description="Cytochrome c-type biogenesis protein H TPR" evidence="5">
    <location>
        <begin position="109"/>
        <end position="248"/>
    </location>
</feature>
<accession>A0A1A7P0P9</accession>
<evidence type="ECO:0000259" key="5">
    <source>
        <dbReference type="Pfam" id="PF23914"/>
    </source>
</evidence>
<keyword evidence="4" id="KW-1133">Transmembrane helix</keyword>